<sequence length="117" mass="13924">MYGFLSRRRWTFFALVTTRQCAEVTNGKKDLRPIHSVQWCLFLEKNKQIDRKNSIRIIFLQDGAYLRLDIRRTLNCQFSNELIGKAAMFNGLGDFISLDFCLDNYHKVVFSEKMWDF</sequence>
<comment type="caution">
    <text evidence="1">The sequence shown here is derived from an EMBL/GenBank/DDBJ whole genome shotgun (WGS) entry which is preliminary data.</text>
</comment>
<dbReference type="AlphaFoldDB" id="A0AAV4WWN5"/>
<reference evidence="1 2" key="1">
    <citation type="submission" date="2021-06" db="EMBL/GenBank/DDBJ databases">
        <title>Caerostris darwini draft genome.</title>
        <authorList>
            <person name="Kono N."/>
            <person name="Arakawa K."/>
        </authorList>
    </citation>
    <scope>NUCLEOTIDE SEQUENCE [LARGE SCALE GENOMIC DNA]</scope>
</reference>
<gene>
    <name evidence="1" type="ORF">CDAR_68761</name>
</gene>
<name>A0AAV4WWN5_9ARAC</name>
<keyword evidence="2" id="KW-1185">Reference proteome</keyword>
<protein>
    <submittedName>
        <fullName evidence="1">Uncharacterized protein</fullName>
    </submittedName>
</protein>
<evidence type="ECO:0000313" key="1">
    <source>
        <dbReference type="EMBL" id="GIY87192.1"/>
    </source>
</evidence>
<accession>A0AAV4WWN5</accession>
<dbReference type="EMBL" id="BPLQ01015311">
    <property type="protein sequence ID" value="GIY87192.1"/>
    <property type="molecule type" value="Genomic_DNA"/>
</dbReference>
<evidence type="ECO:0000313" key="2">
    <source>
        <dbReference type="Proteomes" id="UP001054837"/>
    </source>
</evidence>
<dbReference type="Proteomes" id="UP001054837">
    <property type="component" value="Unassembled WGS sequence"/>
</dbReference>
<organism evidence="1 2">
    <name type="scientific">Caerostris darwini</name>
    <dbReference type="NCBI Taxonomy" id="1538125"/>
    <lineage>
        <taxon>Eukaryota</taxon>
        <taxon>Metazoa</taxon>
        <taxon>Ecdysozoa</taxon>
        <taxon>Arthropoda</taxon>
        <taxon>Chelicerata</taxon>
        <taxon>Arachnida</taxon>
        <taxon>Araneae</taxon>
        <taxon>Araneomorphae</taxon>
        <taxon>Entelegynae</taxon>
        <taxon>Araneoidea</taxon>
        <taxon>Araneidae</taxon>
        <taxon>Caerostris</taxon>
    </lineage>
</organism>
<proteinExistence type="predicted"/>